<evidence type="ECO:0000256" key="5">
    <source>
        <dbReference type="ARBA" id="ARBA00023136"/>
    </source>
</evidence>
<feature type="domain" description="ABC3 transporter permease C-terminal" evidence="7">
    <location>
        <begin position="171"/>
        <end position="282"/>
    </location>
</feature>
<dbReference type="PANTHER" id="PTHR47755">
    <property type="entry name" value="CELL DIVISION PROTEIN FTSX"/>
    <property type="match status" value="1"/>
</dbReference>
<feature type="transmembrane region" description="Helical" evidence="6">
    <location>
        <begin position="201"/>
        <end position="220"/>
    </location>
</feature>
<comment type="subcellular location">
    <subcellularLocation>
        <location evidence="1">Cell membrane</location>
        <topology evidence="1">Multi-pass membrane protein</topology>
    </subcellularLocation>
</comment>
<dbReference type="GO" id="GO:0051301">
    <property type="term" value="P:cell division"/>
    <property type="evidence" value="ECO:0007669"/>
    <property type="project" value="InterPro"/>
</dbReference>
<proteinExistence type="predicted"/>
<evidence type="ECO:0000256" key="3">
    <source>
        <dbReference type="ARBA" id="ARBA00022692"/>
    </source>
</evidence>
<dbReference type="Proteomes" id="UP000002012">
    <property type="component" value="Chromosome"/>
</dbReference>
<dbReference type="Pfam" id="PF02687">
    <property type="entry name" value="FtsX"/>
    <property type="match status" value="1"/>
</dbReference>
<keyword evidence="3 6" id="KW-0812">Transmembrane</keyword>
<dbReference type="RefSeq" id="WP_013011083.1">
    <property type="nucleotide sequence ID" value="NC_013943.1"/>
</dbReference>
<dbReference type="PANTHER" id="PTHR47755:SF1">
    <property type="entry name" value="CELL DIVISION PROTEIN FTSX"/>
    <property type="match status" value="1"/>
</dbReference>
<evidence type="ECO:0000256" key="1">
    <source>
        <dbReference type="ARBA" id="ARBA00004651"/>
    </source>
</evidence>
<dbReference type="PaxDb" id="522772-Dacet_1809"/>
<organism evidence="8 9">
    <name type="scientific">Denitrovibrio acetiphilus (strain DSM 12809 / NBRC 114555 / N2460)</name>
    <dbReference type="NCBI Taxonomy" id="522772"/>
    <lineage>
        <taxon>Bacteria</taxon>
        <taxon>Pseudomonadati</taxon>
        <taxon>Deferribacterota</taxon>
        <taxon>Deferribacteres</taxon>
        <taxon>Deferribacterales</taxon>
        <taxon>Geovibrionaceae</taxon>
        <taxon>Denitrovibrio</taxon>
    </lineage>
</organism>
<name>D4H0R0_DENA2</name>
<feature type="transmembrane region" description="Helical" evidence="6">
    <location>
        <begin position="23"/>
        <end position="44"/>
    </location>
</feature>
<accession>D4H0R0</accession>
<evidence type="ECO:0000313" key="9">
    <source>
        <dbReference type="Proteomes" id="UP000002012"/>
    </source>
</evidence>
<dbReference type="GO" id="GO:0005886">
    <property type="term" value="C:plasma membrane"/>
    <property type="evidence" value="ECO:0007669"/>
    <property type="project" value="UniProtKB-SubCell"/>
</dbReference>
<dbReference type="EMBL" id="CP001968">
    <property type="protein sequence ID" value="ADD68573.1"/>
    <property type="molecule type" value="Genomic_DNA"/>
</dbReference>
<evidence type="ECO:0000259" key="7">
    <source>
        <dbReference type="Pfam" id="PF02687"/>
    </source>
</evidence>
<feature type="transmembrane region" description="Helical" evidence="6">
    <location>
        <begin position="227"/>
        <end position="248"/>
    </location>
</feature>
<keyword evidence="4 6" id="KW-1133">Transmembrane helix</keyword>
<protein>
    <recommendedName>
        <fullName evidence="7">ABC3 transporter permease C-terminal domain-containing protein</fullName>
    </recommendedName>
</protein>
<keyword evidence="5 6" id="KW-0472">Membrane</keyword>
<evidence type="ECO:0000313" key="8">
    <source>
        <dbReference type="EMBL" id="ADD68573.1"/>
    </source>
</evidence>
<feature type="transmembrane region" description="Helical" evidence="6">
    <location>
        <begin position="260"/>
        <end position="283"/>
    </location>
</feature>
<dbReference type="HOGENOM" id="CLU_073546_4_0_0"/>
<evidence type="ECO:0000256" key="2">
    <source>
        <dbReference type="ARBA" id="ARBA00022475"/>
    </source>
</evidence>
<dbReference type="InParanoid" id="D4H0R0"/>
<keyword evidence="2" id="KW-1003">Cell membrane</keyword>
<dbReference type="KEGG" id="dap:Dacet_1809"/>
<keyword evidence="9" id="KW-1185">Reference proteome</keyword>
<dbReference type="InterPro" id="IPR004513">
    <property type="entry name" value="FtsX"/>
</dbReference>
<gene>
    <name evidence="8" type="ordered locus">Dacet_1809</name>
</gene>
<feature type="transmembrane region" description="Helical" evidence="6">
    <location>
        <begin position="168"/>
        <end position="189"/>
    </location>
</feature>
<reference evidence="8 9" key="1">
    <citation type="journal article" date="2010" name="Stand. Genomic Sci.">
        <title>Complete genome sequence of Denitrovibrio acetiphilus type strain (N2460).</title>
        <authorList>
            <person name="Kiss H."/>
            <person name="Lang E."/>
            <person name="Lapidus A."/>
            <person name="Copeland A."/>
            <person name="Nolan M."/>
            <person name="Glavina Del Rio T."/>
            <person name="Chen F."/>
            <person name="Lucas S."/>
            <person name="Tice H."/>
            <person name="Cheng J.F."/>
            <person name="Han C."/>
            <person name="Goodwin L."/>
            <person name="Pitluck S."/>
            <person name="Liolios K."/>
            <person name="Pati A."/>
            <person name="Ivanova N."/>
            <person name="Mavromatis K."/>
            <person name="Chen A."/>
            <person name="Palaniappan K."/>
            <person name="Land M."/>
            <person name="Hauser L."/>
            <person name="Chang Y.J."/>
            <person name="Jeffries C.D."/>
            <person name="Detter J.C."/>
            <person name="Brettin T."/>
            <person name="Spring S."/>
            <person name="Rohde M."/>
            <person name="Goker M."/>
            <person name="Woyke T."/>
            <person name="Bristow J."/>
            <person name="Eisen J.A."/>
            <person name="Markowitz V."/>
            <person name="Hugenholtz P."/>
            <person name="Kyrpides N.C."/>
            <person name="Klenk H.P."/>
        </authorList>
    </citation>
    <scope>NUCLEOTIDE SEQUENCE [LARGE SCALE GENOMIC DNA]</scope>
    <source>
        <strain evidence="9">DSM 12809 / NBRC 114555 / N2460</strain>
    </source>
</reference>
<evidence type="ECO:0000256" key="4">
    <source>
        <dbReference type="ARBA" id="ARBA00022989"/>
    </source>
</evidence>
<dbReference type="STRING" id="522772.Dacet_1809"/>
<dbReference type="InterPro" id="IPR003838">
    <property type="entry name" value="ABC3_permease_C"/>
</dbReference>
<sequence precursor="true">MDRLKYTLTKGFYLFFLNLRKNFVSILTVATLLFFYLAVFSVNFSASKAIDKLTDIKTIRVFLEEGVSYKDILKELSELQMPASFRYFTKHAAKTRVLNLVPGAKNIEKLPVELFPEFIEMKFADYASDEQLVMETAIQIEQIGGVRTVEYGKSVGEKLGKIKRTSMLFIIFISVITGISSAVIIFNTISLSLYKQQRKLSIYKLVGATGMFIAAPYLFAALLESTLAFLIAGAGNYLFVSGVTNYLLKNSYFMLFTPPAWLFAVFYFLLIITTVFSAFYCVFSFLMRLKSVNEV</sequence>
<evidence type="ECO:0000256" key="6">
    <source>
        <dbReference type="SAM" id="Phobius"/>
    </source>
</evidence>
<dbReference type="eggNOG" id="COG2177">
    <property type="taxonomic scope" value="Bacteria"/>
</dbReference>
<dbReference type="AlphaFoldDB" id="D4H0R0"/>